<feature type="compositionally biased region" description="Basic and acidic residues" evidence="1">
    <location>
        <begin position="55"/>
        <end position="64"/>
    </location>
</feature>
<dbReference type="EMBL" id="LUEZ02000053">
    <property type="protein sequence ID" value="RDB22032.1"/>
    <property type="molecule type" value="Genomic_DNA"/>
</dbReference>
<proteinExistence type="predicted"/>
<dbReference type="AlphaFoldDB" id="A0A369JL32"/>
<keyword evidence="3" id="KW-1185">Reference proteome</keyword>
<sequence>MTVTMTTPSPGCSNFTNARLGDDCGEALLTNRPEGNPAQRSATAPGWHAQRVNHHPREAARSTTCREHSKARWGFALKMQPVQVVDFATKAAAQRKISPNDSDARAKKCPARVITVFHREGKRGQKVTVIDGRGQASKTSQFGLCSKKRHKDPHAPDKIALVPCILMLRA</sequence>
<reference evidence="2" key="1">
    <citation type="submission" date="2018-04" db="EMBL/GenBank/DDBJ databases">
        <title>Whole genome sequencing of Hypsizygus marmoreus.</title>
        <authorList>
            <person name="Choi I.-G."/>
            <person name="Min B."/>
            <person name="Kim J.-G."/>
            <person name="Kim S."/>
            <person name="Oh Y.-L."/>
            <person name="Kong W.-S."/>
            <person name="Park H."/>
            <person name="Jeong J."/>
            <person name="Song E.-S."/>
        </authorList>
    </citation>
    <scope>NUCLEOTIDE SEQUENCE [LARGE SCALE GENOMIC DNA]</scope>
    <source>
        <strain evidence="2">51987-8</strain>
    </source>
</reference>
<evidence type="ECO:0000313" key="3">
    <source>
        <dbReference type="Proteomes" id="UP000076154"/>
    </source>
</evidence>
<protein>
    <submittedName>
        <fullName evidence="2">Uncharacterized protein</fullName>
    </submittedName>
</protein>
<feature type="region of interest" description="Disordered" evidence="1">
    <location>
        <begin position="26"/>
        <end position="64"/>
    </location>
</feature>
<evidence type="ECO:0000313" key="2">
    <source>
        <dbReference type="EMBL" id="RDB22032.1"/>
    </source>
</evidence>
<gene>
    <name evidence="2" type="ORF">Hypma_010879</name>
</gene>
<accession>A0A369JL32</accession>
<comment type="caution">
    <text evidence="2">The sequence shown here is derived from an EMBL/GenBank/DDBJ whole genome shotgun (WGS) entry which is preliminary data.</text>
</comment>
<organism evidence="2 3">
    <name type="scientific">Hypsizygus marmoreus</name>
    <name type="common">White beech mushroom</name>
    <name type="synonym">Agaricus marmoreus</name>
    <dbReference type="NCBI Taxonomy" id="39966"/>
    <lineage>
        <taxon>Eukaryota</taxon>
        <taxon>Fungi</taxon>
        <taxon>Dikarya</taxon>
        <taxon>Basidiomycota</taxon>
        <taxon>Agaricomycotina</taxon>
        <taxon>Agaricomycetes</taxon>
        <taxon>Agaricomycetidae</taxon>
        <taxon>Agaricales</taxon>
        <taxon>Tricholomatineae</taxon>
        <taxon>Lyophyllaceae</taxon>
        <taxon>Hypsizygus</taxon>
    </lineage>
</organism>
<dbReference type="Proteomes" id="UP000076154">
    <property type="component" value="Unassembled WGS sequence"/>
</dbReference>
<name>A0A369JL32_HYPMA</name>
<dbReference type="InParanoid" id="A0A369JL32"/>
<evidence type="ECO:0000256" key="1">
    <source>
        <dbReference type="SAM" id="MobiDB-lite"/>
    </source>
</evidence>